<sequence>MKLIRKAFRFLSIAIISVSFAQCASTMKLEKEAPTTFGDVYCQSWVAGVKGGGSGTNIFIETLKDDIVLDSVFFRGKVSKLETKPKNRQLFIGRFLSTSNTEGVNLENSKSDIISGKDFPFELENNECVVSYIKEGKTRYYKLSNIIERQTDALPMSTPPNKN</sequence>
<proteinExistence type="predicted"/>
<protein>
    <recommendedName>
        <fullName evidence="4">Lipoprotein</fullName>
    </recommendedName>
</protein>
<dbReference type="Proteomes" id="UP000624701">
    <property type="component" value="Unassembled WGS sequence"/>
</dbReference>
<evidence type="ECO:0000256" key="1">
    <source>
        <dbReference type="SAM" id="SignalP"/>
    </source>
</evidence>
<dbReference type="EMBL" id="BMDQ01000001">
    <property type="protein sequence ID" value="GGI56327.1"/>
    <property type="molecule type" value="Genomic_DNA"/>
</dbReference>
<evidence type="ECO:0000313" key="3">
    <source>
        <dbReference type="Proteomes" id="UP000624701"/>
    </source>
</evidence>
<keyword evidence="3" id="KW-1185">Reference proteome</keyword>
<comment type="caution">
    <text evidence="2">The sequence shown here is derived from an EMBL/GenBank/DDBJ whole genome shotgun (WGS) entry which is preliminary data.</text>
</comment>
<evidence type="ECO:0000313" key="2">
    <source>
        <dbReference type="EMBL" id="GGI56327.1"/>
    </source>
</evidence>
<organism evidence="2 3">
    <name type="scientific">Winogradskyella haliclonae</name>
    <dbReference type="NCBI Taxonomy" id="2048558"/>
    <lineage>
        <taxon>Bacteria</taxon>
        <taxon>Pseudomonadati</taxon>
        <taxon>Bacteroidota</taxon>
        <taxon>Flavobacteriia</taxon>
        <taxon>Flavobacteriales</taxon>
        <taxon>Flavobacteriaceae</taxon>
        <taxon>Winogradskyella</taxon>
    </lineage>
</organism>
<keyword evidence="1" id="KW-0732">Signal</keyword>
<name>A0ABQ2BV32_9FLAO</name>
<dbReference type="RefSeq" id="WP_188373247.1">
    <property type="nucleotide sequence ID" value="NZ_BMDQ01000001.1"/>
</dbReference>
<gene>
    <name evidence="2" type="ORF">GCM10011444_06360</name>
</gene>
<reference evidence="3" key="1">
    <citation type="journal article" date="2019" name="Int. J. Syst. Evol. Microbiol.">
        <title>The Global Catalogue of Microorganisms (GCM) 10K type strain sequencing project: providing services to taxonomists for standard genome sequencing and annotation.</title>
        <authorList>
            <consortium name="The Broad Institute Genomics Platform"/>
            <consortium name="The Broad Institute Genome Sequencing Center for Infectious Disease"/>
            <person name="Wu L."/>
            <person name="Ma J."/>
        </authorList>
    </citation>
    <scope>NUCLEOTIDE SEQUENCE [LARGE SCALE GENOMIC DNA]</scope>
    <source>
        <strain evidence="3">CCM 8681</strain>
    </source>
</reference>
<evidence type="ECO:0008006" key="4">
    <source>
        <dbReference type="Google" id="ProtNLM"/>
    </source>
</evidence>
<feature type="signal peptide" evidence="1">
    <location>
        <begin position="1"/>
        <end position="21"/>
    </location>
</feature>
<feature type="chain" id="PRO_5046652030" description="Lipoprotein" evidence="1">
    <location>
        <begin position="22"/>
        <end position="163"/>
    </location>
</feature>
<accession>A0ABQ2BV32</accession>